<feature type="domain" description="RNA polymerase sigma-70 region 2" evidence="5">
    <location>
        <begin position="8"/>
        <end position="74"/>
    </location>
</feature>
<keyword evidence="9" id="KW-1185">Reference proteome</keyword>
<name>A0A7X0IAI4_9ACTN</name>
<dbReference type="Pfam" id="PF08281">
    <property type="entry name" value="Sigma70_r4_2"/>
    <property type="match status" value="1"/>
</dbReference>
<gene>
    <name evidence="8" type="ORF">BJ992_001047</name>
</gene>
<dbReference type="InterPro" id="IPR013324">
    <property type="entry name" value="RNA_pol_sigma_r3/r4-like"/>
</dbReference>
<feature type="domain" description="RNA polymerase sigma factor 70 region 4 type 2" evidence="6">
    <location>
        <begin position="110"/>
        <end position="160"/>
    </location>
</feature>
<dbReference type="InterPro" id="IPR036388">
    <property type="entry name" value="WH-like_DNA-bd_sf"/>
</dbReference>
<dbReference type="Pfam" id="PF04542">
    <property type="entry name" value="Sigma70_r2"/>
    <property type="match status" value="1"/>
</dbReference>
<sequence>MSDGVEDLLRELAPQVLGALARRYDQFDACEDATQEALLAAATRWPATGLPENPRGWLLTVATRRLLDEFRSDSARRRRETALLAATPQSALLETPAEPDVGGDETLTLLFLCCHPSLSSPSRIALTLRAVGGLTTAQIAAAFMVPEATMAQRISRAKQTIRAGGAAFTMPEAAERGERLLAVLHVLYLIFNEGYTASTGTDLTAPRLSDEAIRLTRLLRRLLPGDGEVAGLLALMLLTDARRPARTGRDGSLVPLEEQDRDRWDQALITEGVTLVTETLPKGAVGPYQLQAAIAAVHDEAKDVDSTDWPQILALYELLEHAAPGPMVTLNRAVAVAKVRGPAEGLALLATLESDPRMARHHRLLATRAFLLELSGDPAAAPTYREAARRATTVPEQRHLTLRATRLAAADDKASERAG</sequence>
<organism evidence="8 9">
    <name type="scientific">Sphaerisporangium rubeum</name>
    <dbReference type="NCBI Taxonomy" id="321317"/>
    <lineage>
        <taxon>Bacteria</taxon>
        <taxon>Bacillati</taxon>
        <taxon>Actinomycetota</taxon>
        <taxon>Actinomycetes</taxon>
        <taxon>Streptosporangiales</taxon>
        <taxon>Streptosporangiaceae</taxon>
        <taxon>Sphaerisporangium</taxon>
    </lineage>
</organism>
<dbReference type="RefSeq" id="WP_184978794.1">
    <property type="nucleotide sequence ID" value="NZ_BAAALO010000055.1"/>
</dbReference>
<dbReference type="AlphaFoldDB" id="A0A7X0IAI4"/>
<evidence type="ECO:0000256" key="3">
    <source>
        <dbReference type="ARBA" id="ARBA00023082"/>
    </source>
</evidence>
<evidence type="ECO:0000259" key="7">
    <source>
        <dbReference type="Pfam" id="PF20239"/>
    </source>
</evidence>
<dbReference type="Gene3D" id="1.10.10.10">
    <property type="entry name" value="Winged helix-like DNA-binding domain superfamily/Winged helix DNA-binding domain"/>
    <property type="match status" value="1"/>
</dbReference>
<accession>A0A7X0IAI4</accession>
<dbReference type="SUPFAM" id="SSF88946">
    <property type="entry name" value="Sigma2 domain of RNA polymerase sigma factors"/>
    <property type="match status" value="1"/>
</dbReference>
<dbReference type="GO" id="GO:0006352">
    <property type="term" value="P:DNA-templated transcription initiation"/>
    <property type="evidence" value="ECO:0007669"/>
    <property type="project" value="InterPro"/>
</dbReference>
<keyword evidence="4" id="KW-0804">Transcription</keyword>
<feature type="domain" description="DUF6596" evidence="7">
    <location>
        <begin position="179"/>
        <end position="278"/>
    </location>
</feature>
<dbReference type="EMBL" id="JACHIU010000001">
    <property type="protein sequence ID" value="MBB6471616.1"/>
    <property type="molecule type" value="Genomic_DNA"/>
</dbReference>
<keyword evidence="2" id="KW-0805">Transcription regulation</keyword>
<dbReference type="Proteomes" id="UP000555564">
    <property type="component" value="Unassembled WGS sequence"/>
</dbReference>
<dbReference type="Gene3D" id="1.10.1740.10">
    <property type="match status" value="1"/>
</dbReference>
<dbReference type="GO" id="GO:0016987">
    <property type="term" value="F:sigma factor activity"/>
    <property type="evidence" value="ECO:0007669"/>
    <property type="project" value="UniProtKB-KW"/>
</dbReference>
<dbReference type="SUPFAM" id="SSF88659">
    <property type="entry name" value="Sigma3 and sigma4 domains of RNA polymerase sigma factors"/>
    <property type="match status" value="1"/>
</dbReference>
<comment type="caution">
    <text evidence="8">The sequence shown here is derived from an EMBL/GenBank/DDBJ whole genome shotgun (WGS) entry which is preliminary data.</text>
</comment>
<dbReference type="InterPro" id="IPR046531">
    <property type="entry name" value="DUF6596"/>
</dbReference>
<dbReference type="InterPro" id="IPR013325">
    <property type="entry name" value="RNA_pol_sigma_r2"/>
</dbReference>
<comment type="similarity">
    <text evidence="1">Belongs to the sigma-70 factor family. ECF subfamily.</text>
</comment>
<dbReference type="InterPro" id="IPR007627">
    <property type="entry name" value="RNA_pol_sigma70_r2"/>
</dbReference>
<reference evidence="8 9" key="1">
    <citation type="submission" date="2020-08" db="EMBL/GenBank/DDBJ databases">
        <title>Sequencing the genomes of 1000 actinobacteria strains.</title>
        <authorList>
            <person name="Klenk H.-P."/>
        </authorList>
    </citation>
    <scope>NUCLEOTIDE SEQUENCE [LARGE SCALE GENOMIC DNA]</scope>
    <source>
        <strain evidence="8 9">DSM 44936</strain>
    </source>
</reference>
<protein>
    <submittedName>
        <fullName evidence="8">RNA polymerase sigma factor (Sigma-70 family)</fullName>
    </submittedName>
</protein>
<dbReference type="PANTHER" id="PTHR47756">
    <property type="entry name" value="BLL6612 PROTEIN-RELATED"/>
    <property type="match status" value="1"/>
</dbReference>
<dbReference type="PANTHER" id="PTHR47756:SF2">
    <property type="entry name" value="BLL6612 PROTEIN"/>
    <property type="match status" value="1"/>
</dbReference>
<evidence type="ECO:0000256" key="2">
    <source>
        <dbReference type="ARBA" id="ARBA00023015"/>
    </source>
</evidence>
<dbReference type="Pfam" id="PF20239">
    <property type="entry name" value="DUF6596"/>
    <property type="match status" value="1"/>
</dbReference>
<dbReference type="InterPro" id="IPR013249">
    <property type="entry name" value="RNA_pol_sigma70_r4_t2"/>
</dbReference>
<evidence type="ECO:0000259" key="5">
    <source>
        <dbReference type="Pfam" id="PF04542"/>
    </source>
</evidence>
<evidence type="ECO:0000256" key="1">
    <source>
        <dbReference type="ARBA" id="ARBA00010641"/>
    </source>
</evidence>
<proteinExistence type="inferred from homology"/>
<dbReference type="GO" id="GO:0003677">
    <property type="term" value="F:DNA binding"/>
    <property type="evidence" value="ECO:0007669"/>
    <property type="project" value="InterPro"/>
</dbReference>
<evidence type="ECO:0000313" key="8">
    <source>
        <dbReference type="EMBL" id="MBB6471616.1"/>
    </source>
</evidence>
<evidence type="ECO:0000313" key="9">
    <source>
        <dbReference type="Proteomes" id="UP000555564"/>
    </source>
</evidence>
<evidence type="ECO:0000259" key="6">
    <source>
        <dbReference type="Pfam" id="PF08281"/>
    </source>
</evidence>
<evidence type="ECO:0000256" key="4">
    <source>
        <dbReference type="ARBA" id="ARBA00023163"/>
    </source>
</evidence>
<keyword evidence="3" id="KW-0731">Sigma factor</keyword>